<dbReference type="SUPFAM" id="SSF49879">
    <property type="entry name" value="SMAD/FHA domain"/>
    <property type="match status" value="1"/>
</dbReference>
<dbReference type="Gene3D" id="3.30.450.40">
    <property type="match status" value="1"/>
</dbReference>
<dbReference type="InterPro" id="IPR008984">
    <property type="entry name" value="SMAD_FHA_dom_sf"/>
</dbReference>
<dbReference type="InterPro" id="IPR000253">
    <property type="entry name" value="FHA_dom"/>
</dbReference>
<dbReference type="Proteomes" id="UP001212152">
    <property type="component" value="Unassembled WGS sequence"/>
</dbReference>
<dbReference type="PROSITE" id="PS50125">
    <property type="entry name" value="GUANYLATE_CYCLASE_2"/>
    <property type="match status" value="1"/>
</dbReference>
<evidence type="ECO:0000259" key="2">
    <source>
        <dbReference type="PROSITE" id="PS50006"/>
    </source>
</evidence>
<dbReference type="SMART" id="SM00044">
    <property type="entry name" value="CYCc"/>
    <property type="match status" value="1"/>
</dbReference>
<comment type="caution">
    <text evidence="4">The sequence shown here is derived from an EMBL/GenBank/DDBJ whole genome shotgun (WGS) entry which is preliminary data.</text>
</comment>
<dbReference type="SUPFAM" id="SSF55073">
    <property type="entry name" value="Nucleotide cyclase"/>
    <property type="match status" value="1"/>
</dbReference>
<evidence type="ECO:0000313" key="4">
    <source>
        <dbReference type="EMBL" id="KAJ3183481.1"/>
    </source>
</evidence>
<feature type="compositionally biased region" description="Gly residues" evidence="1">
    <location>
        <begin position="412"/>
        <end position="425"/>
    </location>
</feature>
<sequence>MEYNLLHNNYSNNSSASTVAGAATTTSLSSASSQAPYSLPPPSQQQHPPYQQQYHQQGTSAAGVSSSAMSSSSSTAAAGPSTVYSYPPREQPPHRQQQQQQLTPSASTPTSATNAAGPGASTPLSSSNSASALPQRANAGDPYLDVFASSHQAGRRRTSGDSETSEMTSFTASTKGGGGGAGAGGGGGNASGAVLKGHLHPSSTSAAEKRLNGWDAAHKSGAATVTSAGNSASAGGGAGGSNNSASLDRLIVHTTPRRSFVSENTPRLVYTTRFGGKTDFLLVRDETTIGRKDDNHIALPCPRISKHHAMVYKGEQGFYLRDRNSANGIKVNDRLINQSSPHLLREGDKIEIGTFFLDFHDGKAHKVPVPTLMNSRSPLSPASPMYSAGTGGGDGSLGRAGSIGGSGYLGGGSSGGGGSGGGAGGSTNRLTRRPSHSLTEDEYRYTKLVTILPPDKKYEDSMIIQEEPSGGASDNRASIQFQKGYDVTDLNTLREDYEKLRLAYELSKVFSTNITEALSKSCELMFEILPIDRAVILLRDQDTNMLMTHYVRVREGKGYDNKEICVSSTILSRVFHSRKSLIISDAFEDPMLSRTASIKIGQMRSILCVPLISHEKVHGILHLDSQDRINAFSKKDLALVRTISTQTAMAIENHHLIKEIQNKAKLQENLSRFLPPHVVSKMTSEGVDGVRQPGRDVVGTILFADIRGFTQLSEKSTPTEVVSLLNDFFERLVNIVFKYNGIVDKYIGDALMTAFGTLVDEGEDPEFRAVCAALEFKEAIDEMNMERAKLRKEPIAVGIGLNTGELLTGFIGSSRRLEYTCIGDTVNTSSRICSMAAPNQVLISQRTLEALRGRFEVREVGGRMFKGKEKEVVVWEVLDVGGRDQRDGDGGGTDAGGTSVVA</sequence>
<protein>
    <recommendedName>
        <fullName evidence="6">Adenylate cyclase</fullName>
    </recommendedName>
</protein>
<feature type="compositionally biased region" description="Low complexity" evidence="1">
    <location>
        <begin position="24"/>
        <end position="37"/>
    </location>
</feature>
<dbReference type="Pfam" id="PF13185">
    <property type="entry name" value="GAF_2"/>
    <property type="match status" value="1"/>
</dbReference>
<reference evidence="4" key="1">
    <citation type="submission" date="2020-05" db="EMBL/GenBank/DDBJ databases">
        <title>Phylogenomic resolution of chytrid fungi.</title>
        <authorList>
            <person name="Stajich J.E."/>
            <person name="Amses K."/>
            <person name="Simmons R."/>
            <person name="Seto K."/>
            <person name="Myers J."/>
            <person name="Bonds A."/>
            <person name="Quandt C.A."/>
            <person name="Barry K."/>
            <person name="Liu P."/>
            <person name="Grigoriev I."/>
            <person name="Longcore J.E."/>
            <person name="James T.Y."/>
        </authorList>
    </citation>
    <scope>NUCLEOTIDE SEQUENCE</scope>
    <source>
        <strain evidence="4">JEL0379</strain>
    </source>
</reference>
<dbReference type="CDD" id="cd00060">
    <property type="entry name" value="FHA"/>
    <property type="match status" value="1"/>
</dbReference>
<dbReference type="SMART" id="SM00065">
    <property type="entry name" value="GAF"/>
    <property type="match status" value="1"/>
</dbReference>
<evidence type="ECO:0000256" key="1">
    <source>
        <dbReference type="SAM" id="MobiDB-lite"/>
    </source>
</evidence>
<dbReference type="InterPro" id="IPR001054">
    <property type="entry name" value="A/G_cyclase"/>
</dbReference>
<feature type="region of interest" description="Disordered" evidence="1">
    <location>
        <begin position="149"/>
        <end position="206"/>
    </location>
</feature>
<dbReference type="AlphaFoldDB" id="A0AAD5TQD9"/>
<keyword evidence="5" id="KW-1185">Reference proteome</keyword>
<dbReference type="PANTHER" id="PTHR43081:SF1">
    <property type="entry name" value="ADENYLATE CYCLASE, TERMINAL-DIFFERENTIATION SPECIFIC"/>
    <property type="match status" value="1"/>
</dbReference>
<dbReference type="InterPro" id="IPR029787">
    <property type="entry name" value="Nucleotide_cyclase"/>
</dbReference>
<dbReference type="InterPro" id="IPR029016">
    <property type="entry name" value="GAF-like_dom_sf"/>
</dbReference>
<dbReference type="SMART" id="SM00240">
    <property type="entry name" value="FHA"/>
    <property type="match status" value="1"/>
</dbReference>
<feature type="compositionally biased region" description="Polar residues" evidence="1">
    <location>
        <begin position="161"/>
        <end position="174"/>
    </location>
</feature>
<dbReference type="InterPro" id="IPR003018">
    <property type="entry name" value="GAF"/>
</dbReference>
<dbReference type="Pfam" id="PF00498">
    <property type="entry name" value="FHA"/>
    <property type="match status" value="1"/>
</dbReference>
<feature type="compositionally biased region" description="Low complexity" evidence="1">
    <location>
        <begin position="94"/>
        <end position="134"/>
    </location>
</feature>
<feature type="compositionally biased region" description="Low complexity" evidence="1">
    <location>
        <begin position="44"/>
        <end position="82"/>
    </location>
</feature>
<dbReference type="InterPro" id="IPR050697">
    <property type="entry name" value="Adenylyl/Guanylyl_Cyclase_3/4"/>
</dbReference>
<feature type="region of interest" description="Disordered" evidence="1">
    <location>
        <begin position="376"/>
        <end position="399"/>
    </location>
</feature>
<dbReference type="PANTHER" id="PTHR43081">
    <property type="entry name" value="ADENYLATE CYCLASE, TERMINAL-DIFFERENTIATION SPECIFIC-RELATED"/>
    <property type="match status" value="1"/>
</dbReference>
<dbReference type="GO" id="GO:0035556">
    <property type="term" value="P:intracellular signal transduction"/>
    <property type="evidence" value="ECO:0007669"/>
    <property type="project" value="InterPro"/>
</dbReference>
<feature type="compositionally biased region" description="Gly residues" evidence="1">
    <location>
        <begin position="389"/>
        <end position="399"/>
    </location>
</feature>
<evidence type="ECO:0000259" key="3">
    <source>
        <dbReference type="PROSITE" id="PS50125"/>
    </source>
</evidence>
<dbReference type="SUPFAM" id="SSF55781">
    <property type="entry name" value="GAF domain-like"/>
    <property type="match status" value="1"/>
</dbReference>
<feature type="region of interest" description="Disordered" evidence="1">
    <location>
        <begin position="24"/>
        <end position="137"/>
    </location>
</feature>
<feature type="region of interest" description="Disordered" evidence="1">
    <location>
        <begin position="412"/>
        <end position="437"/>
    </location>
</feature>
<dbReference type="CDD" id="cd07302">
    <property type="entry name" value="CHD"/>
    <property type="match status" value="1"/>
</dbReference>
<feature type="domain" description="FHA" evidence="2">
    <location>
        <begin position="287"/>
        <end position="336"/>
    </location>
</feature>
<evidence type="ECO:0000313" key="5">
    <source>
        <dbReference type="Proteomes" id="UP001212152"/>
    </source>
</evidence>
<name>A0AAD5TQD9_9FUNG</name>
<feature type="domain" description="Guanylate cyclase" evidence="3">
    <location>
        <begin position="700"/>
        <end position="833"/>
    </location>
</feature>
<proteinExistence type="predicted"/>
<feature type="compositionally biased region" description="Gly residues" evidence="1">
    <location>
        <begin position="175"/>
        <end position="190"/>
    </location>
</feature>
<dbReference type="Gene3D" id="3.30.70.1230">
    <property type="entry name" value="Nucleotide cyclase"/>
    <property type="match status" value="1"/>
</dbReference>
<dbReference type="Pfam" id="PF00211">
    <property type="entry name" value="Guanylate_cyc"/>
    <property type="match status" value="1"/>
</dbReference>
<organism evidence="4 5">
    <name type="scientific">Geranomyces variabilis</name>
    <dbReference type="NCBI Taxonomy" id="109894"/>
    <lineage>
        <taxon>Eukaryota</taxon>
        <taxon>Fungi</taxon>
        <taxon>Fungi incertae sedis</taxon>
        <taxon>Chytridiomycota</taxon>
        <taxon>Chytridiomycota incertae sedis</taxon>
        <taxon>Chytridiomycetes</taxon>
        <taxon>Spizellomycetales</taxon>
        <taxon>Powellomycetaceae</taxon>
        <taxon>Geranomyces</taxon>
    </lineage>
</organism>
<dbReference type="EMBL" id="JADGJQ010000006">
    <property type="protein sequence ID" value="KAJ3183481.1"/>
    <property type="molecule type" value="Genomic_DNA"/>
</dbReference>
<dbReference type="Gene3D" id="2.60.200.20">
    <property type="match status" value="1"/>
</dbReference>
<dbReference type="PROSITE" id="PS50006">
    <property type="entry name" value="FHA_DOMAIN"/>
    <property type="match status" value="1"/>
</dbReference>
<gene>
    <name evidence="4" type="ORF">HDU87_006800</name>
</gene>
<accession>A0AAD5TQD9</accession>
<evidence type="ECO:0008006" key="6">
    <source>
        <dbReference type="Google" id="ProtNLM"/>
    </source>
</evidence>
<dbReference type="GO" id="GO:0009190">
    <property type="term" value="P:cyclic nucleotide biosynthetic process"/>
    <property type="evidence" value="ECO:0007669"/>
    <property type="project" value="InterPro"/>
</dbReference>